<reference evidence="3 4" key="1">
    <citation type="journal article" date="2012" name="Int. J. Syst. Evol. Microbiol.">
        <title>Vibrio caribbeanicus sp. nov., isolated from the marine sponge Scleritoderma cyanea.</title>
        <authorList>
            <person name="Hoffmann M."/>
            <person name="Monday S.R."/>
            <person name="Allard M.W."/>
            <person name="Strain E.A."/>
            <person name="Whittaker P."/>
            <person name="Naum M."/>
            <person name="McCarthy P.J."/>
            <person name="Lopez J.V."/>
            <person name="Fischer M."/>
            <person name="Brown E.W."/>
        </authorList>
    </citation>
    <scope>NUCLEOTIDE SEQUENCE [LARGE SCALE GENOMIC DNA]</scope>
    <source>
        <strain evidence="3 4">LMG 20546</strain>
    </source>
</reference>
<dbReference type="GO" id="GO:0071111">
    <property type="term" value="F:cyclic-guanylate-specific phosphodiesterase activity"/>
    <property type="evidence" value="ECO:0007669"/>
    <property type="project" value="InterPro"/>
</dbReference>
<keyword evidence="1" id="KW-0472">Membrane</keyword>
<keyword evidence="1" id="KW-1133">Transmembrane helix</keyword>
<feature type="transmembrane region" description="Helical" evidence="1">
    <location>
        <begin position="12"/>
        <end position="35"/>
    </location>
</feature>
<dbReference type="PANTHER" id="PTHR33121:SF79">
    <property type="entry name" value="CYCLIC DI-GMP PHOSPHODIESTERASE PDED-RELATED"/>
    <property type="match status" value="1"/>
</dbReference>
<feature type="domain" description="EAL" evidence="2">
    <location>
        <begin position="252"/>
        <end position="502"/>
    </location>
</feature>
<organism evidence="3 4">
    <name type="scientific">Vibrio brasiliensis LMG 20546</name>
    <dbReference type="NCBI Taxonomy" id="945543"/>
    <lineage>
        <taxon>Bacteria</taxon>
        <taxon>Pseudomonadati</taxon>
        <taxon>Pseudomonadota</taxon>
        <taxon>Gammaproteobacteria</taxon>
        <taxon>Vibrionales</taxon>
        <taxon>Vibrionaceae</taxon>
        <taxon>Vibrio</taxon>
        <taxon>Vibrio oreintalis group</taxon>
    </lineage>
</organism>
<dbReference type="InterPro" id="IPR050706">
    <property type="entry name" value="Cyclic-di-GMP_PDE-like"/>
</dbReference>
<dbReference type="SMART" id="SM00052">
    <property type="entry name" value="EAL"/>
    <property type="match status" value="1"/>
</dbReference>
<keyword evidence="1" id="KW-0812">Transmembrane</keyword>
<dbReference type="InterPro" id="IPR035919">
    <property type="entry name" value="EAL_sf"/>
</dbReference>
<dbReference type="eggNOG" id="COG4943">
    <property type="taxonomic scope" value="Bacteria"/>
</dbReference>
<evidence type="ECO:0000313" key="3">
    <source>
        <dbReference type="EMBL" id="EGA66054.1"/>
    </source>
</evidence>
<dbReference type="SUPFAM" id="SSF141868">
    <property type="entry name" value="EAL domain-like"/>
    <property type="match status" value="1"/>
</dbReference>
<protein>
    <submittedName>
        <fullName evidence="3">Rtn protein</fullName>
    </submittedName>
</protein>
<evidence type="ECO:0000256" key="1">
    <source>
        <dbReference type="SAM" id="Phobius"/>
    </source>
</evidence>
<evidence type="ECO:0000259" key="2">
    <source>
        <dbReference type="PROSITE" id="PS50883"/>
    </source>
</evidence>
<name>E8LTG1_9VIBR</name>
<dbReference type="EMBL" id="AEVS01000051">
    <property type="protein sequence ID" value="EGA66054.1"/>
    <property type="molecule type" value="Genomic_DNA"/>
</dbReference>
<keyword evidence="4" id="KW-1185">Reference proteome</keyword>
<dbReference type="Pfam" id="PF00563">
    <property type="entry name" value="EAL"/>
    <property type="match status" value="1"/>
</dbReference>
<dbReference type="OrthoDB" id="675397at2"/>
<dbReference type="Proteomes" id="UP000004371">
    <property type="component" value="Unassembled WGS sequence"/>
</dbReference>
<dbReference type="CDD" id="cd01948">
    <property type="entry name" value="EAL"/>
    <property type="match status" value="1"/>
</dbReference>
<evidence type="ECO:0000313" key="4">
    <source>
        <dbReference type="Proteomes" id="UP000004371"/>
    </source>
</evidence>
<dbReference type="STRING" id="945543.VIBR0546_12087"/>
<feature type="transmembrane region" description="Helical" evidence="1">
    <location>
        <begin position="224"/>
        <end position="245"/>
    </location>
</feature>
<proteinExistence type="predicted"/>
<dbReference type="RefSeq" id="WP_006879111.1">
    <property type="nucleotide sequence ID" value="NZ_AEVS01000051.1"/>
</dbReference>
<sequence length="506" mass="56794">MESTHSNSTLTIELKSFLVVFILPLLVVLPASFYVSVDAIESHLRSTVHTYSTRIDDVIAELHHENQHAMTHSHSCDLIREDLLFESLVREMVIVRDGVAVCSSKRGEVDQDISLLIGPKGAKSGEYLFDLNGDPEQRTIVVADVVGETGFSGAFSVIDRTYLIQRLGHIEGDRLNYIKVKFGAKVYPANTDFSSDTYHYVFTSKKYGFSMLAEASEEYIDSQILYNAMGSVPISLLISLLIFMASRVLKRRDSLVDDLKNGLKRDELFLVYQPIVTSREHSISGIEALVRWNHPGIGLVRPDVFIPLAEEQHLIIPLTDYVLKHALNDLAELNPQQEIHLGINVPPAYLHTSTCVEELTHYREQFDAIGIKLCIEVTERQMLDKIGRDVLKALRDNGLIISIDDFGTGYTSLSILQDTAFDHLKIDKCFVDTIGLETVNSTVLTTIIDLSHNLGVKVVAEGVETARQADYLAERNVQYLQGYHFYKPMGIDKLKQTFSDNQGCNQ</sequence>
<dbReference type="PROSITE" id="PS50883">
    <property type="entry name" value="EAL"/>
    <property type="match status" value="1"/>
</dbReference>
<accession>E8LTG1</accession>
<comment type="caution">
    <text evidence="3">The sequence shown here is derived from an EMBL/GenBank/DDBJ whole genome shotgun (WGS) entry which is preliminary data.</text>
</comment>
<dbReference type="InterPro" id="IPR001633">
    <property type="entry name" value="EAL_dom"/>
</dbReference>
<gene>
    <name evidence="3" type="ORF">VIBR0546_12087</name>
</gene>
<dbReference type="AlphaFoldDB" id="E8LTG1"/>
<dbReference type="Gene3D" id="3.20.20.450">
    <property type="entry name" value="EAL domain"/>
    <property type="match status" value="1"/>
</dbReference>
<dbReference type="PANTHER" id="PTHR33121">
    <property type="entry name" value="CYCLIC DI-GMP PHOSPHODIESTERASE PDEF"/>
    <property type="match status" value="1"/>
</dbReference>